<keyword evidence="4" id="KW-1185">Reference proteome</keyword>
<gene>
    <name evidence="3" type="ORF">L0U89_06830</name>
</gene>
<reference evidence="3 4" key="1">
    <citation type="submission" date="2022-01" db="EMBL/GenBank/DDBJ databases">
        <title>Mariniradius saccharolyticus sp. nov., isolated from sediment of a river.</title>
        <authorList>
            <person name="Liu H."/>
        </authorList>
    </citation>
    <scope>NUCLEOTIDE SEQUENCE [LARGE SCALE GENOMIC DNA]</scope>
    <source>
        <strain evidence="3 4">RY-2</strain>
    </source>
</reference>
<dbReference type="Proteomes" id="UP001201449">
    <property type="component" value="Unassembled WGS sequence"/>
</dbReference>
<sequence>MLKKMKLFGAAAMACFFLVSVSLTSCGGKKEEATEQTESTDAPAEAEHPTEGGEHPTEGGEHPAADTTAKEANG</sequence>
<dbReference type="RefSeq" id="WP_008625406.1">
    <property type="nucleotide sequence ID" value="NZ_JAKEVZ010000004.1"/>
</dbReference>
<organism evidence="3 4">
    <name type="scientific">Mariniradius sediminis</name>
    <dbReference type="NCBI Taxonomy" id="2909237"/>
    <lineage>
        <taxon>Bacteria</taxon>
        <taxon>Pseudomonadati</taxon>
        <taxon>Bacteroidota</taxon>
        <taxon>Cytophagia</taxon>
        <taxon>Cytophagales</taxon>
        <taxon>Cyclobacteriaceae</taxon>
        <taxon>Mariniradius</taxon>
    </lineage>
</organism>
<evidence type="ECO:0000313" key="3">
    <source>
        <dbReference type="EMBL" id="MCF1750781.1"/>
    </source>
</evidence>
<feature type="chain" id="PRO_5046978113" evidence="2">
    <location>
        <begin position="26"/>
        <end position="74"/>
    </location>
</feature>
<evidence type="ECO:0000313" key="4">
    <source>
        <dbReference type="Proteomes" id="UP001201449"/>
    </source>
</evidence>
<keyword evidence="2" id="KW-0732">Signal</keyword>
<feature type="compositionally biased region" description="Basic and acidic residues" evidence="1">
    <location>
        <begin position="45"/>
        <end position="64"/>
    </location>
</feature>
<feature type="region of interest" description="Disordered" evidence="1">
    <location>
        <begin position="27"/>
        <end position="74"/>
    </location>
</feature>
<comment type="caution">
    <text evidence="3">The sequence shown here is derived from an EMBL/GenBank/DDBJ whole genome shotgun (WGS) entry which is preliminary data.</text>
</comment>
<proteinExistence type="predicted"/>
<name>A0ABS9BT61_9BACT</name>
<feature type="signal peptide" evidence="2">
    <location>
        <begin position="1"/>
        <end position="25"/>
    </location>
</feature>
<protein>
    <submittedName>
        <fullName evidence="3">Uncharacterized protein</fullName>
    </submittedName>
</protein>
<evidence type="ECO:0000256" key="1">
    <source>
        <dbReference type="SAM" id="MobiDB-lite"/>
    </source>
</evidence>
<accession>A0ABS9BT61</accession>
<evidence type="ECO:0000256" key="2">
    <source>
        <dbReference type="SAM" id="SignalP"/>
    </source>
</evidence>
<dbReference type="EMBL" id="JAKEVZ010000004">
    <property type="protein sequence ID" value="MCF1750781.1"/>
    <property type="molecule type" value="Genomic_DNA"/>
</dbReference>
<dbReference type="PROSITE" id="PS51257">
    <property type="entry name" value="PROKAR_LIPOPROTEIN"/>
    <property type="match status" value="1"/>
</dbReference>